<dbReference type="PROSITE" id="PS50937">
    <property type="entry name" value="HTH_MERR_2"/>
    <property type="match status" value="1"/>
</dbReference>
<dbReference type="OrthoDB" id="9811174at2"/>
<evidence type="ECO:0000256" key="2">
    <source>
        <dbReference type="ARBA" id="ARBA00023125"/>
    </source>
</evidence>
<feature type="domain" description="HTH merR-type" evidence="4">
    <location>
        <begin position="1"/>
        <end position="68"/>
    </location>
</feature>
<evidence type="ECO:0000256" key="1">
    <source>
        <dbReference type="ARBA" id="ARBA00023015"/>
    </source>
</evidence>
<dbReference type="SUPFAM" id="SSF46955">
    <property type="entry name" value="Putative DNA-binding domain"/>
    <property type="match status" value="1"/>
</dbReference>
<keyword evidence="6" id="KW-1185">Reference proteome</keyword>
<evidence type="ECO:0000256" key="3">
    <source>
        <dbReference type="ARBA" id="ARBA00023163"/>
    </source>
</evidence>
<dbReference type="GO" id="GO:0003677">
    <property type="term" value="F:DNA binding"/>
    <property type="evidence" value="ECO:0007669"/>
    <property type="project" value="UniProtKB-KW"/>
</dbReference>
<dbReference type="CDD" id="cd00592">
    <property type="entry name" value="HTH_MerR-like"/>
    <property type="match status" value="1"/>
</dbReference>
<evidence type="ECO:0000259" key="4">
    <source>
        <dbReference type="PROSITE" id="PS50937"/>
    </source>
</evidence>
<protein>
    <submittedName>
        <fullName evidence="5">DNA-binding transcriptional regulator, MerR family</fullName>
    </submittedName>
</protein>
<dbReference type="Pfam" id="PF13411">
    <property type="entry name" value="MerR_1"/>
    <property type="match status" value="1"/>
</dbReference>
<keyword evidence="2 5" id="KW-0238">DNA-binding</keyword>
<dbReference type="Gene3D" id="1.10.1660.10">
    <property type="match status" value="1"/>
</dbReference>
<sequence>MLRNEVEKITGLTRKAIEYYEKKGLINPSKTENGYREYSESDVEKLQKISVYRKLGLSISEIKSLDSGHSIGSLVREKEIKLTNQNKKNELLNKLASGVGIEEIEEAISVLELNDSVYDRLERAFPGYLGQVFFSAYKPFLEEPLNEENTKYFEEYISFMDSLPTLDLSKEEIEYIEKVSSEITVDMLDEVNRNKVEAINNVENWLADNQNKIDEYEAYKANEEYKNSYLKSIDDKLKRYMQDNNYYTVPVDLLRKISPSYNEYYKNLLIANEKYIDLKNNAKN</sequence>
<dbReference type="SMART" id="SM00422">
    <property type="entry name" value="HTH_MERR"/>
    <property type="match status" value="1"/>
</dbReference>
<dbReference type="InterPro" id="IPR000551">
    <property type="entry name" value="MerR-type_HTH_dom"/>
</dbReference>
<dbReference type="GO" id="GO:0003700">
    <property type="term" value="F:DNA-binding transcription factor activity"/>
    <property type="evidence" value="ECO:0007669"/>
    <property type="project" value="InterPro"/>
</dbReference>
<keyword evidence="1" id="KW-0805">Transcription regulation</keyword>
<dbReference type="PANTHER" id="PTHR30204">
    <property type="entry name" value="REDOX-CYCLING DRUG-SENSING TRANSCRIPTIONAL ACTIVATOR SOXR"/>
    <property type="match status" value="1"/>
</dbReference>
<dbReference type="AlphaFoldDB" id="A0A1W1V6J7"/>
<keyword evidence="3" id="KW-0804">Transcription</keyword>
<dbReference type="STRING" id="573058.SAMN00017477_1484"/>
<gene>
    <name evidence="5" type="ORF">SAMN00017477_1484</name>
</gene>
<accession>A0A1W1V6J7</accession>
<name>A0A1W1V6J7_PEPAS</name>
<dbReference type="EMBL" id="FWWR01000009">
    <property type="protein sequence ID" value="SMB88943.1"/>
    <property type="molecule type" value="Genomic_DNA"/>
</dbReference>
<organism evidence="5 6">
    <name type="scientific">Peptoniphilus asaccharolyticus DSM 20463</name>
    <dbReference type="NCBI Taxonomy" id="573058"/>
    <lineage>
        <taxon>Bacteria</taxon>
        <taxon>Bacillati</taxon>
        <taxon>Bacillota</taxon>
        <taxon>Tissierellia</taxon>
        <taxon>Tissierellales</taxon>
        <taxon>Peptoniphilaceae</taxon>
        <taxon>Peptoniphilus</taxon>
    </lineage>
</organism>
<dbReference type="PANTHER" id="PTHR30204:SF94">
    <property type="entry name" value="HEAVY METAL-DEPENDENT TRANSCRIPTIONAL REGULATOR HI_0293-RELATED"/>
    <property type="match status" value="1"/>
</dbReference>
<evidence type="ECO:0000313" key="6">
    <source>
        <dbReference type="Proteomes" id="UP000192368"/>
    </source>
</evidence>
<dbReference type="RefSeq" id="WP_084231015.1">
    <property type="nucleotide sequence ID" value="NZ_FWWR01000009.1"/>
</dbReference>
<evidence type="ECO:0000313" key="5">
    <source>
        <dbReference type="EMBL" id="SMB88943.1"/>
    </source>
</evidence>
<dbReference type="Proteomes" id="UP000192368">
    <property type="component" value="Unassembled WGS sequence"/>
</dbReference>
<dbReference type="InterPro" id="IPR009061">
    <property type="entry name" value="DNA-bd_dom_put_sf"/>
</dbReference>
<dbReference type="InterPro" id="IPR047057">
    <property type="entry name" value="MerR_fam"/>
</dbReference>
<proteinExistence type="predicted"/>
<reference evidence="6" key="1">
    <citation type="submission" date="2017-04" db="EMBL/GenBank/DDBJ databases">
        <authorList>
            <person name="Varghese N."/>
            <person name="Submissions S."/>
        </authorList>
    </citation>
    <scope>NUCLEOTIDE SEQUENCE [LARGE SCALE GENOMIC DNA]</scope>
    <source>
        <strain evidence="6">DSM 20463</strain>
    </source>
</reference>